<reference evidence="1" key="1">
    <citation type="submission" date="2021-02" db="EMBL/GenBank/DDBJ databases">
        <authorList>
            <person name="Nowell W R."/>
        </authorList>
    </citation>
    <scope>NUCLEOTIDE SEQUENCE</scope>
</reference>
<dbReference type="Gene3D" id="3.60.10.10">
    <property type="entry name" value="Endonuclease/exonuclease/phosphatase"/>
    <property type="match status" value="1"/>
</dbReference>
<dbReference type="OrthoDB" id="6627613at2759"/>
<dbReference type="Proteomes" id="UP000663852">
    <property type="component" value="Unassembled WGS sequence"/>
</dbReference>
<dbReference type="InterPro" id="IPR036691">
    <property type="entry name" value="Endo/exonu/phosph_ase_sf"/>
</dbReference>
<protein>
    <recommendedName>
        <fullName evidence="3">Endonuclease/exonuclease/phosphatase domain-containing protein</fullName>
    </recommendedName>
</protein>
<accession>A0A815WF59</accession>
<sequence length="292" mass="32719">MVLLIYDSVSVFVPNSACSCRPTITGESNFAINKTILILMCPTKSYPLLPRSVGCKRRSRRPKWALLANIPCESEPMIRQSPAFEKAAASRSKPKNSKNQKILHKTITISTYNVRTLKQTGKLHQLIYGCNQNNIDLVAVQEHRWQTSEQTNRTYQTLNDKYWRFEYCSATPEGHGGIGLLMNPRMGNPAMTVIVTYAPTEDKNEREKIPSTTTYKDWDPIAIQQIHEQLASTLTTNLLTTTATDSSTIAKPVTCAQHKPASRNHNQDHGPGYIQMANPKLNLIISSSMENG</sequence>
<dbReference type="AlphaFoldDB" id="A0A815WF59"/>
<name>A0A815WF59_ADIRI</name>
<dbReference type="SUPFAM" id="SSF56219">
    <property type="entry name" value="DNase I-like"/>
    <property type="match status" value="1"/>
</dbReference>
<dbReference type="EMBL" id="CAJNOJ010001107">
    <property type="protein sequence ID" value="CAF1542751.1"/>
    <property type="molecule type" value="Genomic_DNA"/>
</dbReference>
<comment type="caution">
    <text evidence="1">The sequence shown here is derived from an EMBL/GenBank/DDBJ whole genome shotgun (WGS) entry which is preliminary data.</text>
</comment>
<organism evidence="1 2">
    <name type="scientific">Adineta ricciae</name>
    <name type="common">Rotifer</name>
    <dbReference type="NCBI Taxonomy" id="249248"/>
    <lineage>
        <taxon>Eukaryota</taxon>
        <taxon>Metazoa</taxon>
        <taxon>Spiralia</taxon>
        <taxon>Gnathifera</taxon>
        <taxon>Rotifera</taxon>
        <taxon>Eurotatoria</taxon>
        <taxon>Bdelloidea</taxon>
        <taxon>Adinetida</taxon>
        <taxon>Adinetidae</taxon>
        <taxon>Adineta</taxon>
    </lineage>
</organism>
<evidence type="ECO:0000313" key="1">
    <source>
        <dbReference type="EMBL" id="CAF1542751.1"/>
    </source>
</evidence>
<proteinExistence type="predicted"/>
<evidence type="ECO:0008006" key="3">
    <source>
        <dbReference type="Google" id="ProtNLM"/>
    </source>
</evidence>
<evidence type="ECO:0000313" key="2">
    <source>
        <dbReference type="Proteomes" id="UP000663852"/>
    </source>
</evidence>
<gene>
    <name evidence="1" type="ORF">EDS130_LOCUS45442</name>
</gene>